<dbReference type="PROSITE" id="PS00094">
    <property type="entry name" value="C5_MTASE_1"/>
    <property type="match status" value="1"/>
</dbReference>
<reference evidence="8" key="2">
    <citation type="journal article" date="2023" name="Int. J. Syst. Evol. Microbiol.">
        <title>Streptomyces marispadix sp. nov., isolated from marine beach sediment of the Northern Coast of Portugal.</title>
        <authorList>
            <person name="dos Santos J.D.N."/>
            <person name="Vitorino I.R."/>
            <person name="Kallscheuer N."/>
            <person name="Srivastava A."/>
            <person name="Krautwurst S."/>
            <person name="Marz M."/>
            <person name="Jogler C."/>
            <person name="Lobo Da Cunha A."/>
            <person name="Catita J."/>
            <person name="Goncalves H."/>
            <person name="Gonzalez I."/>
            <person name="Reyes F."/>
            <person name="Lage O.M."/>
        </authorList>
    </citation>
    <scope>NUCLEOTIDE SEQUENCE</scope>
    <source>
        <strain evidence="8">M600PL45_2</strain>
    </source>
</reference>
<comment type="caution">
    <text evidence="8">The sequence shown here is derived from an EMBL/GenBank/DDBJ whole genome shotgun (WGS) entry which is preliminary data.</text>
</comment>
<dbReference type="EMBL" id="JAKWJU010000002">
    <property type="protein sequence ID" value="MCH6160817.1"/>
    <property type="molecule type" value="Genomic_DNA"/>
</dbReference>
<dbReference type="PANTHER" id="PTHR10629">
    <property type="entry name" value="CYTOSINE-SPECIFIC METHYLTRANSFERASE"/>
    <property type="match status" value="1"/>
</dbReference>
<dbReference type="Proteomes" id="UP001166784">
    <property type="component" value="Unassembled WGS sequence"/>
</dbReference>
<keyword evidence="3 5" id="KW-0949">S-adenosyl-L-methionine</keyword>
<evidence type="ECO:0000256" key="4">
    <source>
        <dbReference type="ARBA" id="ARBA00022747"/>
    </source>
</evidence>
<gene>
    <name evidence="8" type="ORF">MMA15_10520</name>
</gene>
<sequence length="403" mass="44741">MDLAEDEVRPVAGEFTVMDLFAGCGGFSEGFSSFADDLVSERPRFRTVAAVENDPAAAATYAANHESASVFQGLIEDFDPRPYAESIDVIAGGPPCQGFSNLGKGYADDPRNELWRHYLRVVDVVRPRVFVLENVDRFAASPDYARLAEQVRSDGLGEYHLEAAILNAADYGVPQARRRTIVIGSHRDLGEPAPFPVPTHTKEPMAVDDMVLFSEEDQLLRWVPVETVFEQSSRVPILGTELPQVEYHGEVPGPYFTPELHFGRNPTPLSVARYKAIPQGGNRHDLRDKFSDDGEYLSTPAWDSHLSGTNDVMGRLRAGQPSVTIRTEFFKPEKGRYLHPTEHRPITHYEAALIQGFPDEYQWYGSKSDIARQIGNAVPIGLARALATAIYNRLASMTYEKAA</sequence>
<protein>
    <recommendedName>
        <fullName evidence="7">Cytosine-specific methyltransferase</fullName>
        <ecNumber evidence="7">2.1.1.37</ecNumber>
    </recommendedName>
</protein>
<dbReference type="InterPro" id="IPR001525">
    <property type="entry name" value="C5_MeTfrase"/>
</dbReference>
<evidence type="ECO:0000256" key="2">
    <source>
        <dbReference type="ARBA" id="ARBA00022679"/>
    </source>
</evidence>
<dbReference type="GO" id="GO:0008168">
    <property type="term" value="F:methyltransferase activity"/>
    <property type="evidence" value="ECO:0007669"/>
    <property type="project" value="UniProtKB-KW"/>
</dbReference>
<name>A0ABS9SX11_9ACTN</name>
<dbReference type="InterPro" id="IPR031303">
    <property type="entry name" value="C5_meth_CS"/>
</dbReference>
<evidence type="ECO:0000256" key="3">
    <source>
        <dbReference type="ARBA" id="ARBA00022691"/>
    </source>
</evidence>
<keyword evidence="1 5" id="KW-0489">Methyltransferase</keyword>
<dbReference type="InterPro" id="IPR029063">
    <property type="entry name" value="SAM-dependent_MTases_sf"/>
</dbReference>
<organism evidence="8 9">
    <name type="scientific">Streptomyces marispadix</name>
    <dbReference type="NCBI Taxonomy" id="2922868"/>
    <lineage>
        <taxon>Bacteria</taxon>
        <taxon>Bacillati</taxon>
        <taxon>Actinomycetota</taxon>
        <taxon>Actinomycetes</taxon>
        <taxon>Kitasatosporales</taxon>
        <taxon>Streptomycetaceae</taxon>
        <taxon>Streptomyces</taxon>
    </lineage>
</organism>
<evidence type="ECO:0000313" key="8">
    <source>
        <dbReference type="EMBL" id="MCH6160817.1"/>
    </source>
</evidence>
<reference evidence="8" key="1">
    <citation type="submission" date="2022-03" db="EMBL/GenBank/DDBJ databases">
        <authorList>
            <person name="Santos J.D.N."/>
            <person name="Kallscheuer N."/>
            <person name="Jogler C."/>
            <person name="Lage O.M."/>
        </authorList>
    </citation>
    <scope>NUCLEOTIDE SEQUENCE</scope>
    <source>
        <strain evidence="8">M600PL45_2</strain>
    </source>
</reference>
<dbReference type="Pfam" id="PF00145">
    <property type="entry name" value="DNA_methylase"/>
    <property type="match status" value="1"/>
</dbReference>
<dbReference type="GO" id="GO:0032259">
    <property type="term" value="P:methylation"/>
    <property type="evidence" value="ECO:0007669"/>
    <property type="project" value="UniProtKB-KW"/>
</dbReference>
<evidence type="ECO:0000256" key="5">
    <source>
        <dbReference type="PROSITE-ProRule" id="PRU01016"/>
    </source>
</evidence>
<dbReference type="RefSeq" id="WP_241058843.1">
    <property type="nucleotide sequence ID" value="NZ_JAKWJU010000002.1"/>
</dbReference>
<dbReference type="PROSITE" id="PS00095">
    <property type="entry name" value="C5_MTASE_2"/>
    <property type="match status" value="1"/>
</dbReference>
<feature type="active site" evidence="5">
    <location>
        <position position="96"/>
    </location>
</feature>
<dbReference type="EC" id="2.1.1.37" evidence="7"/>
<keyword evidence="2 5" id="KW-0808">Transferase</keyword>
<evidence type="ECO:0000256" key="6">
    <source>
        <dbReference type="RuleBase" id="RU000416"/>
    </source>
</evidence>
<dbReference type="PANTHER" id="PTHR10629:SF52">
    <property type="entry name" value="DNA (CYTOSINE-5)-METHYLTRANSFERASE 1"/>
    <property type="match status" value="1"/>
</dbReference>
<accession>A0ABS9SX11</accession>
<dbReference type="Gene3D" id="3.40.50.150">
    <property type="entry name" value="Vaccinia Virus protein VP39"/>
    <property type="match status" value="1"/>
</dbReference>
<dbReference type="InterPro" id="IPR050390">
    <property type="entry name" value="C5-Methyltransferase"/>
</dbReference>
<evidence type="ECO:0000256" key="1">
    <source>
        <dbReference type="ARBA" id="ARBA00022603"/>
    </source>
</evidence>
<keyword evidence="9" id="KW-1185">Reference proteome</keyword>
<dbReference type="PRINTS" id="PR00105">
    <property type="entry name" value="C5METTRFRASE"/>
</dbReference>
<proteinExistence type="inferred from homology"/>
<dbReference type="SUPFAM" id="SSF53335">
    <property type="entry name" value="S-adenosyl-L-methionine-dependent methyltransferases"/>
    <property type="match status" value="1"/>
</dbReference>
<evidence type="ECO:0000256" key="7">
    <source>
        <dbReference type="RuleBase" id="RU000417"/>
    </source>
</evidence>
<evidence type="ECO:0000313" key="9">
    <source>
        <dbReference type="Proteomes" id="UP001166784"/>
    </source>
</evidence>
<dbReference type="Gene3D" id="3.90.120.10">
    <property type="entry name" value="DNA Methylase, subunit A, domain 2"/>
    <property type="match status" value="1"/>
</dbReference>
<dbReference type="PROSITE" id="PS51679">
    <property type="entry name" value="SAM_MT_C5"/>
    <property type="match status" value="1"/>
</dbReference>
<keyword evidence="4" id="KW-0680">Restriction system</keyword>
<dbReference type="InterPro" id="IPR018117">
    <property type="entry name" value="C5_DNA_meth_AS"/>
</dbReference>
<comment type="similarity">
    <text evidence="5 6">Belongs to the class I-like SAM-binding methyltransferase superfamily. C5-methyltransferase family.</text>
</comment>
<dbReference type="NCBIfam" id="TIGR00675">
    <property type="entry name" value="dcm"/>
    <property type="match status" value="1"/>
</dbReference>
<comment type="catalytic activity">
    <reaction evidence="7">
        <text>a 2'-deoxycytidine in DNA + S-adenosyl-L-methionine = a 5-methyl-2'-deoxycytidine in DNA + S-adenosyl-L-homocysteine + H(+)</text>
        <dbReference type="Rhea" id="RHEA:13681"/>
        <dbReference type="Rhea" id="RHEA-COMP:11369"/>
        <dbReference type="Rhea" id="RHEA-COMP:11370"/>
        <dbReference type="ChEBI" id="CHEBI:15378"/>
        <dbReference type="ChEBI" id="CHEBI:57856"/>
        <dbReference type="ChEBI" id="CHEBI:59789"/>
        <dbReference type="ChEBI" id="CHEBI:85452"/>
        <dbReference type="ChEBI" id="CHEBI:85454"/>
        <dbReference type="EC" id="2.1.1.37"/>
    </reaction>
</comment>